<dbReference type="Gene3D" id="3.60.10.10">
    <property type="entry name" value="Endonuclease/exonuclease/phosphatase"/>
    <property type="match status" value="1"/>
</dbReference>
<name>A0ABT1EYQ0_9PROT</name>
<dbReference type="Proteomes" id="UP001523528">
    <property type="component" value="Unassembled WGS sequence"/>
</dbReference>
<evidence type="ECO:0000313" key="2">
    <source>
        <dbReference type="Proteomes" id="UP001523528"/>
    </source>
</evidence>
<accession>A0ABT1EYQ0</accession>
<protein>
    <recommendedName>
        <fullName evidence="3">Endonuclease/exonuclease/phosphatase domain-containing protein</fullName>
    </recommendedName>
</protein>
<dbReference type="InterPro" id="IPR036691">
    <property type="entry name" value="Endo/exonu/phosph_ase_sf"/>
</dbReference>
<evidence type="ECO:0008006" key="3">
    <source>
        <dbReference type="Google" id="ProtNLM"/>
    </source>
</evidence>
<organism evidence="1 2">
    <name type="scientific">Acetobacter lambici</name>
    <dbReference type="NCBI Taxonomy" id="1332824"/>
    <lineage>
        <taxon>Bacteria</taxon>
        <taxon>Pseudomonadati</taxon>
        <taxon>Pseudomonadota</taxon>
        <taxon>Alphaproteobacteria</taxon>
        <taxon>Acetobacterales</taxon>
        <taxon>Acetobacteraceae</taxon>
        <taxon>Acetobacter</taxon>
    </lineage>
</organism>
<dbReference type="EMBL" id="JAMYZZ010000006">
    <property type="protein sequence ID" value="MCP1258070.1"/>
    <property type="molecule type" value="Genomic_DNA"/>
</dbReference>
<reference evidence="1 2" key="1">
    <citation type="submission" date="2022-06" db="EMBL/GenBank/DDBJ databases">
        <title>Acetobacer genomes from food samples.</title>
        <authorList>
            <person name="Sombolestani A."/>
        </authorList>
    </citation>
    <scope>NUCLEOTIDE SEQUENCE [LARGE SCALE GENOMIC DNA]</scope>
    <source>
        <strain evidence="1 2">R-83285</strain>
    </source>
</reference>
<gene>
    <name evidence="1" type="ORF">NKW50_05645</name>
</gene>
<comment type="caution">
    <text evidence="1">The sequence shown here is derived from an EMBL/GenBank/DDBJ whole genome shotgun (WGS) entry which is preliminary data.</text>
</comment>
<evidence type="ECO:0000313" key="1">
    <source>
        <dbReference type="EMBL" id="MCP1258070.1"/>
    </source>
</evidence>
<dbReference type="RefSeq" id="WP_253543741.1">
    <property type="nucleotide sequence ID" value="NZ_JAMYZY010000007.1"/>
</dbReference>
<dbReference type="SUPFAM" id="SSF56219">
    <property type="entry name" value="DNase I-like"/>
    <property type="match status" value="1"/>
</dbReference>
<sequence length="150" mass="16650">MTILTGGADLRILVVHFKTGCWDNPLSEKHHACPILFQQFRALQEWLTQRVNNGESFAIIGDFNRRMTRTDPLFIALNQIAPLDLVTAGYANPCLNGSAFIDHILLGGSAIQWEEPGSLRVMTIPQDTGRTLSDHCPVSVTLKIPQQKTP</sequence>
<proteinExistence type="predicted"/>
<keyword evidence="2" id="KW-1185">Reference proteome</keyword>